<evidence type="ECO:0000256" key="5">
    <source>
        <dbReference type="ARBA" id="ARBA00023242"/>
    </source>
</evidence>
<reference evidence="9" key="1">
    <citation type="journal article" date="2015" name="Proc. Natl. Acad. Sci. U.S.A.">
        <title>Genome sequence of the Asian Tiger mosquito, Aedes albopictus, reveals insights into its biology, genetics, and evolution.</title>
        <authorList>
            <person name="Chen X.G."/>
            <person name="Jiang X."/>
            <person name="Gu J."/>
            <person name="Xu M."/>
            <person name="Wu Y."/>
            <person name="Deng Y."/>
            <person name="Zhang C."/>
            <person name="Bonizzoni M."/>
            <person name="Dermauw W."/>
            <person name="Vontas J."/>
            <person name="Armbruster P."/>
            <person name="Huang X."/>
            <person name="Yang Y."/>
            <person name="Zhang H."/>
            <person name="He W."/>
            <person name="Peng H."/>
            <person name="Liu Y."/>
            <person name="Wu K."/>
            <person name="Chen J."/>
            <person name="Lirakis M."/>
            <person name="Topalis P."/>
            <person name="Van Leeuwen T."/>
            <person name="Hall A.B."/>
            <person name="Jiang X."/>
            <person name="Thorpe C."/>
            <person name="Mueller R.L."/>
            <person name="Sun C."/>
            <person name="Waterhouse R.M."/>
            <person name="Yan G."/>
            <person name="Tu Z.J."/>
            <person name="Fang X."/>
            <person name="James A.A."/>
        </authorList>
    </citation>
    <scope>NUCLEOTIDE SEQUENCE [LARGE SCALE GENOMIC DNA]</scope>
    <source>
        <strain evidence="9">Foshan</strain>
    </source>
</reference>
<protein>
    <recommendedName>
        <fullName evidence="10">Tetratricopeptide SHNi-TPR domain-containing protein</fullName>
    </recommendedName>
</protein>
<sequence length="410" mass="44656">MAEKSETLVTKEEKMAEAKELFGRGSRNYCMKQYSDAADDLSACCNIYSELYGPTADECGVAYLLYAKSLIALGKDENNLIVPGEGEEGEDDDEDDEEGDEEGDGEADADGEEMKEDDEKDVKSENAETEAAEAQKAESGESKKEEAVAGGSSSKVDEDPQPGPSTSNGVETQKDDTEEDEEEKCEGNLEIAWEILELAVKIFEGQGEKSLDNLSECYSELASISLENSNFAIAINDYKKALAVYDKTGKADRRIIAEIQYKIGLCHLMQNEYEDSIAAFREACSEMDKVIQQEQSKEQTDETKAAIKDLEETKQEIMEKIAEVEDTKKTSIEVVKRELSKIIVKGETSNGFDGAGPSSSSSTSNGTSSSAAKPTDITHLIKRKKPDSATTEVEGSPAKKTAVELDKSSD</sequence>
<keyword evidence="3" id="KW-0677">Repeat</keyword>
<name>A0ABM1ZPF2_AEDAL</name>
<comment type="subcellular location">
    <subcellularLocation>
        <location evidence="1">Nucleus</location>
    </subcellularLocation>
</comment>
<feature type="compositionally biased region" description="Basic and acidic residues" evidence="7">
    <location>
        <begin position="401"/>
        <end position="410"/>
    </location>
</feature>
<evidence type="ECO:0000313" key="8">
    <source>
        <dbReference type="EnsemblMetazoa" id="AALFPA23_020411.P30131"/>
    </source>
</evidence>
<dbReference type="EnsemblMetazoa" id="AALFPA23_020411.R30131">
    <property type="protein sequence ID" value="AALFPA23_020411.P30131"/>
    <property type="gene ID" value="AALFPA23_020411"/>
</dbReference>
<evidence type="ECO:0008006" key="10">
    <source>
        <dbReference type="Google" id="ProtNLM"/>
    </source>
</evidence>
<dbReference type="InterPro" id="IPR051730">
    <property type="entry name" value="NASP-like"/>
</dbReference>
<feature type="compositionally biased region" description="Acidic residues" evidence="7">
    <location>
        <begin position="85"/>
        <end position="119"/>
    </location>
</feature>
<feature type="coiled-coil region" evidence="6">
    <location>
        <begin position="293"/>
        <end position="330"/>
    </location>
</feature>
<feature type="compositionally biased region" description="Low complexity" evidence="7">
    <location>
        <begin position="358"/>
        <end position="370"/>
    </location>
</feature>
<dbReference type="PANTHER" id="PTHR15081:SF1">
    <property type="entry name" value="NUCLEAR AUTOANTIGENIC SPERM PROTEIN"/>
    <property type="match status" value="1"/>
</dbReference>
<keyword evidence="5" id="KW-0539">Nucleus</keyword>
<evidence type="ECO:0000256" key="7">
    <source>
        <dbReference type="SAM" id="MobiDB-lite"/>
    </source>
</evidence>
<feature type="compositionally biased region" description="Basic and acidic residues" evidence="7">
    <location>
        <begin position="133"/>
        <end position="147"/>
    </location>
</feature>
<keyword evidence="6" id="KW-0175">Coiled coil</keyword>
<dbReference type="GeneID" id="109398798"/>
<dbReference type="SUPFAM" id="SSF48452">
    <property type="entry name" value="TPR-like"/>
    <property type="match status" value="1"/>
</dbReference>
<reference evidence="8" key="2">
    <citation type="submission" date="2025-05" db="UniProtKB">
        <authorList>
            <consortium name="EnsemblMetazoa"/>
        </authorList>
    </citation>
    <scope>IDENTIFICATION</scope>
    <source>
        <strain evidence="8">Foshan</strain>
    </source>
</reference>
<evidence type="ECO:0000256" key="1">
    <source>
        <dbReference type="ARBA" id="ARBA00004123"/>
    </source>
</evidence>
<accession>A0ABM1ZPF2</accession>
<keyword evidence="4" id="KW-0802">TPR repeat</keyword>
<feature type="region of interest" description="Disordered" evidence="7">
    <location>
        <begin position="79"/>
        <end position="186"/>
    </location>
</feature>
<dbReference type="Gene3D" id="1.25.40.10">
    <property type="entry name" value="Tetratricopeptide repeat domain"/>
    <property type="match status" value="1"/>
</dbReference>
<evidence type="ECO:0000256" key="2">
    <source>
        <dbReference type="ARBA" id="ARBA00008402"/>
    </source>
</evidence>
<dbReference type="InterPro" id="IPR019734">
    <property type="entry name" value="TPR_rpt"/>
</dbReference>
<dbReference type="RefSeq" id="XP_019526752.3">
    <property type="nucleotide sequence ID" value="XM_019671207.3"/>
</dbReference>
<evidence type="ECO:0000256" key="4">
    <source>
        <dbReference type="ARBA" id="ARBA00022803"/>
    </source>
</evidence>
<evidence type="ECO:0000313" key="9">
    <source>
        <dbReference type="Proteomes" id="UP000069940"/>
    </source>
</evidence>
<proteinExistence type="inferred from homology"/>
<dbReference type="InterPro" id="IPR011990">
    <property type="entry name" value="TPR-like_helical_dom_sf"/>
</dbReference>
<keyword evidence="9" id="KW-1185">Reference proteome</keyword>
<dbReference type="PANTHER" id="PTHR15081">
    <property type="entry name" value="NUCLEAR AUTOANTIGENIC SPERM PROTEIN NASP -RELATED"/>
    <property type="match status" value="1"/>
</dbReference>
<evidence type="ECO:0000256" key="6">
    <source>
        <dbReference type="SAM" id="Coils"/>
    </source>
</evidence>
<comment type="similarity">
    <text evidence="2">Belongs to the NASP family.</text>
</comment>
<evidence type="ECO:0000256" key="3">
    <source>
        <dbReference type="ARBA" id="ARBA00022737"/>
    </source>
</evidence>
<dbReference type="Pfam" id="PF13424">
    <property type="entry name" value="TPR_12"/>
    <property type="match status" value="1"/>
</dbReference>
<dbReference type="SMART" id="SM00028">
    <property type="entry name" value="TPR"/>
    <property type="match status" value="3"/>
</dbReference>
<feature type="region of interest" description="Disordered" evidence="7">
    <location>
        <begin position="346"/>
        <end position="410"/>
    </location>
</feature>
<dbReference type="Proteomes" id="UP000069940">
    <property type="component" value="Unassembled WGS sequence"/>
</dbReference>
<organism evidence="8 9">
    <name type="scientific">Aedes albopictus</name>
    <name type="common">Asian tiger mosquito</name>
    <name type="synonym">Stegomyia albopicta</name>
    <dbReference type="NCBI Taxonomy" id="7160"/>
    <lineage>
        <taxon>Eukaryota</taxon>
        <taxon>Metazoa</taxon>
        <taxon>Ecdysozoa</taxon>
        <taxon>Arthropoda</taxon>
        <taxon>Hexapoda</taxon>
        <taxon>Insecta</taxon>
        <taxon>Pterygota</taxon>
        <taxon>Neoptera</taxon>
        <taxon>Endopterygota</taxon>
        <taxon>Diptera</taxon>
        <taxon>Nematocera</taxon>
        <taxon>Culicoidea</taxon>
        <taxon>Culicidae</taxon>
        <taxon>Culicinae</taxon>
        <taxon>Aedini</taxon>
        <taxon>Aedes</taxon>
        <taxon>Stegomyia</taxon>
    </lineage>
</organism>